<organism evidence="1 2">
    <name type="scientific">Romboutsia faecis</name>
    <dbReference type="NCBI Taxonomy" id="2764597"/>
    <lineage>
        <taxon>Bacteria</taxon>
        <taxon>Bacillati</taxon>
        <taxon>Bacillota</taxon>
        <taxon>Clostridia</taxon>
        <taxon>Peptostreptococcales</taxon>
        <taxon>Peptostreptococcaceae</taxon>
        <taxon>Romboutsia</taxon>
    </lineage>
</organism>
<comment type="caution">
    <text evidence="1">The sequence shown here is derived from an EMBL/GenBank/DDBJ whole genome shotgun (WGS) entry which is preliminary data.</text>
</comment>
<gene>
    <name evidence="1" type="ORF">H8923_09260</name>
</gene>
<sequence length="93" mass="11054">MDNMREMRKKREDGKYDLTLEIGDGAYFGTYEDVDLKSGEDLVRNYLRNNSDDANFEDIKINYNKNRHTIRVTAELDYYSGEHKDYTNRGKLM</sequence>
<dbReference type="Proteomes" id="UP000609849">
    <property type="component" value="Unassembled WGS sequence"/>
</dbReference>
<name>A0ABR7JPW3_9FIRM</name>
<reference evidence="1 2" key="1">
    <citation type="submission" date="2020-08" db="EMBL/GenBank/DDBJ databases">
        <authorList>
            <person name="Liu C."/>
            <person name="Sun Q."/>
        </authorList>
    </citation>
    <scope>NUCLEOTIDE SEQUENCE [LARGE SCALE GENOMIC DNA]</scope>
    <source>
        <strain evidence="1 2">NSJ-18</strain>
    </source>
</reference>
<proteinExistence type="predicted"/>
<keyword evidence="2" id="KW-1185">Reference proteome</keyword>
<evidence type="ECO:0000313" key="2">
    <source>
        <dbReference type="Proteomes" id="UP000609849"/>
    </source>
</evidence>
<dbReference type="RefSeq" id="WP_153972309.1">
    <property type="nucleotide sequence ID" value="NZ_JACRWE010000004.1"/>
</dbReference>
<protein>
    <submittedName>
        <fullName evidence="1">Uncharacterized protein</fullName>
    </submittedName>
</protein>
<dbReference type="EMBL" id="JACRWE010000004">
    <property type="protein sequence ID" value="MBC5996948.1"/>
    <property type="molecule type" value="Genomic_DNA"/>
</dbReference>
<evidence type="ECO:0000313" key="1">
    <source>
        <dbReference type="EMBL" id="MBC5996948.1"/>
    </source>
</evidence>
<accession>A0ABR7JPW3</accession>